<dbReference type="PANTHER" id="PTHR46401:SF9">
    <property type="entry name" value="MANNOSYLTRANSFERASE A"/>
    <property type="match status" value="1"/>
</dbReference>
<dbReference type="GO" id="GO:0016757">
    <property type="term" value="F:glycosyltransferase activity"/>
    <property type="evidence" value="ECO:0007669"/>
    <property type="project" value="InterPro"/>
</dbReference>
<dbReference type="RefSeq" id="WP_087276633.1">
    <property type="nucleotide sequence ID" value="NZ_CP021455.1"/>
</dbReference>
<dbReference type="Pfam" id="PF00534">
    <property type="entry name" value="Glycos_transf_1"/>
    <property type="match status" value="1"/>
</dbReference>
<proteinExistence type="predicted"/>
<dbReference type="SUPFAM" id="SSF53756">
    <property type="entry name" value="UDP-Glycosyltransferase/glycogen phosphorylase"/>
    <property type="match status" value="1"/>
</dbReference>
<dbReference type="Proteomes" id="UP000196138">
    <property type="component" value="Chromosome"/>
</dbReference>
<protein>
    <recommendedName>
        <fullName evidence="1">Glycosyl transferase family 1 domain-containing protein</fullName>
    </recommendedName>
</protein>
<dbReference type="EMBL" id="CP021455">
    <property type="protein sequence ID" value="ARU03641.1"/>
    <property type="molecule type" value="Genomic_DNA"/>
</dbReference>
<feature type="domain" description="Glycosyl transferase family 1" evidence="1">
    <location>
        <begin position="195"/>
        <end position="345"/>
    </location>
</feature>
<dbReference type="AlphaFoldDB" id="A0A1Y0EJP0"/>
<dbReference type="OrthoDB" id="832722at2"/>
<dbReference type="Gene3D" id="3.40.50.2000">
    <property type="entry name" value="Glycogen Phosphorylase B"/>
    <property type="match status" value="1"/>
</dbReference>
<gene>
    <name evidence="2" type="ORF">CCO03_02115</name>
</gene>
<evidence type="ECO:0000313" key="3">
    <source>
        <dbReference type="Proteomes" id="UP000196138"/>
    </source>
</evidence>
<sequence>MIYVNVTNSFHTRRWTGIQRVVREVSRHLCALRDDVRLLVFKPTGMHVLSGPDSLRRYLNAQEGADLRRLPLEAVAPGDVLLDMDATWGDGIDHRDVLARLKRQGMRHVKLHHDAVPLLHPQYCDRNTVCTFVDDFQASLWHADHWICTTRTVERDLQALFGRLGHGLPLSSVVPLGANPTVAPDAAATSQRVAALQGRKVILVVGTIEPRKNHALVLDAFDAHRRQHAADDACLVIVGKSGWNNDAIRARITTHPRWDQDVFWFDDVADPELNQLYGLAWVCLCLSHYEGFGLPAVEALMHQVPVLCTAGSALEEVAQGQAVAVELHVDAVVQALAPLLQGEAPQRVHGYTATTWRETALGIAAVIEQLSFPEADFHTVPTQAVYLSIRPDKIRRSLDSVQRRMPFVDEAIVLTADPTLAAMADALRGLTLRVTLLSESQLGLHTLPDDHVARNMLLRQTLYAVDSLRANFLAFDDDYVVADDVDPTVFLEDGRHKAYHFVRQGAEWQGAFPAPTSFDRGVWRTVAYLDQSGYDTRLYSAHQPQIVNKRIANAVYRKTAGLGLDEWSSYFNIASHLKPDGFVSLPYVTAGWPGDVKAWTGPITPTRCLFFNDPPTTDGRENLSSHVQHWLAELQQAKRLEQQAVSASPVFHINEGRAYFSNAKIRCQPSARVRIPIQAHQPFQALALSYFWHHWTFTPDEAPAFLSVLLPPAVAPASLEVPVNVTVHLDGHTVVTATLTIEVVTAPEEQPCAPP</sequence>
<name>A0A1Y0EJP0_9BURK</name>
<dbReference type="InterPro" id="IPR001296">
    <property type="entry name" value="Glyco_trans_1"/>
</dbReference>
<keyword evidence="3" id="KW-1185">Reference proteome</keyword>
<accession>A0A1Y0EJP0</accession>
<dbReference type="CDD" id="cd03809">
    <property type="entry name" value="GT4_MtfB-like"/>
    <property type="match status" value="1"/>
</dbReference>
<dbReference type="KEGG" id="cser:CCO03_02115"/>
<dbReference type="PANTHER" id="PTHR46401">
    <property type="entry name" value="GLYCOSYLTRANSFERASE WBBK-RELATED"/>
    <property type="match status" value="1"/>
</dbReference>
<evidence type="ECO:0000259" key="1">
    <source>
        <dbReference type="Pfam" id="PF00534"/>
    </source>
</evidence>
<reference evidence="2 3" key="1">
    <citation type="submission" date="2017-05" db="EMBL/GenBank/DDBJ databases">
        <authorList>
            <person name="Song R."/>
            <person name="Chenine A.L."/>
            <person name="Ruprecht R.M."/>
        </authorList>
    </citation>
    <scope>NUCLEOTIDE SEQUENCE [LARGE SCALE GENOMIC DNA]</scope>
    <source>
        <strain evidence="2 3">DSM 26136</strain>
    </source>
</reference>
<evidence type="ECO:0000313" key="2">
    <source>
        <dbReference type="EMBL" id="ARU03641.1"/>
    </source>
</evidence>
<organism evidence="2 3">
    <name type="scientific">Comamonas serinivorans</name>
    <dbReference type="NCBI Taxonomy" id="1082851"/>
    <lineage>
        <taxon>Bacteria</taxon>
        <taxon>Pseudomonadati</taxon>
        <taxon>Pseudomonadota</taxon>
        <taxon>Betaproteobacteria</taxon>
        <taxon>Burkholderiales</taxon>
        <taxon>Comamonadaceae</taxon>
        <taxon>Comamonas</taxon>
    </lineage>
</organism>